<dbReference type="AlphaFoldDB" id="A0A4Y2TGP9"/>
<evidence type="ECO:0000313" key="1">
    <source>
        <dbReference type="EMBL" id="GBN98943.1"/>
    </source>
</evidence>
<evidence type="ECO:0000313" key="2">
    <source>
        <dbReference type="Proteomes" id="UP000499080"/>
    </source>
</evidence>
<accession>A0A4Y2TGP9</accession>
<proteinExistence type="predicted"/>
<protein>
    <submittedName>
        <fullName evidence="1">Uncharacterized protein</fullName>
    </submittedName>
</protein>
<organism evidence="1 2">
    <name type="scientific">Araneus ventricosus</name>
    <name type="common">Orbweaver spider</name>
    <name type="synonym">Epeira ventricosa</name>
    <dbReference type="NCBI Taxonomy" id="182803"/>
    <lineage>
        <taxon>Eukaryota</taxon>
        <taxon>Metazoa</taxon>
        <taxon>Ecdysozoa</taxon>
        <taxon>Arthropoda</taxon>
        <taxon>Chelicerata</taxon>
        <taxon>Arachnida</taxon>
        <taxon>Araneae</taxon>
        <taxon>Araneomorphae</taxon>
        <taxon>Entelegynae</taxon>
        <taxon>Araneoidea</taxon>
        <taxon>Araneidae</taxon>
        <taxon>Araneus</taxon>
    </lineage>
</organism>
<reference evidence="1 2" key="1">
    <citation type="journal article" date="2019" name="Sci. Rep.">
        <title>Orb-weaving spider Araneus ventricosus genome elucidates the spidroin gene catalogue.</title>
        <authorList>
            <person name="Kono N."/>
            <person name="Nakamura H."/>
            <person name="Ohtoshi R."/>
            <person name="Moran D.A.P."/>
            <person name="Shinohara A."/>
            <person name="Yoshida Y."/>
            <person name="Fujiwara M."/>
            <person name="Mori M."/>
            <person name="Tomita M."/>
            <person name="Arakawa K."/>
        </authorList>
    </citation>
    <scope>NUCLEOTIDE SEQUENCE [LARGE SCALE GENOMIC DNA]</scope>
</reference>
<dbReference type="Proteomes" id="UP000499080">
    <property type="component" value="Unassembled WGS sequence"/>
</dbReference>
<keyword evidence="2" id="KW-1185">Reference proteome</keyword>
<sequence>MSVQTVVAWWLRIETDSTEDPPWTWDCWTINLPFEFRCRLMMFGWCRLSHRTVIPNYMVHPKISSKHGIIRTLFQISRLIQKYSSCSFKTGHHSKACHSLSFQ</sequence>
<comment type="caution">
    <text evidence="1">The sequence shown here is derived from an EMBL/GenBank/DDBJ whole genome shotgun (WGS) entry which is preliminary data.</text>
</comment>
<dbReference type="EMBL" id="BGPR01028026">
    <property type="protein sequence ID" value="GBN98943.1"/>
    <property type="molecule type" value="Genomic_DNA"/>
</dbReference>
<name>A0A4Y2TGP9_ARAVE</name>
<gene>
    <name evidence="1" type="ORF">AVEN_148970_1</name>
</gene>